<dbReference type="PROSITE" id="PS51722">
    <property type="entry name" value="G_TR_2"/>
    <property type="match status" value="1"/>
</dbReference>
<dbReference type="InterPro" id="IPR027417">
    <property type="entry name" value="P-loop_NTPase"/>
</dbReference>
<dbReference type="Gene3D" id="3.40.50.300">
    <property type="entry name" value="P-loop containing nucleotide triphosphate hydrolases"/>
    <property type="match status" value="1"/>
</dbReference>
<feature type="non-terminal residue" evidence="2">
    <location>
        <position position="59"/>
    </location>
</feature>
<evidence type="ECO:0000259" key="1">
    <source>
        <dbReference type="PROSITE" id="PS51722"/>
    </source>
</evidence>
<dbReference type="PANTHER" id="PTHR43512:SF4">
    <property type="entry name" value="TRANSLATION FACTOR GUF1 HOMOLOG, CHLOROPLASTIC"/>
    <property type="match status" value="1"/>
</dbReference>
<comment type="caution">
    <text evidence="2">The sequence shown here is derived from an EMBL/GenBank/DDBJ whole genome shotgun (WGS) entry which is preliminary data.</text>
</comment>
<dbReference type="PRINTS" id="PR00315">
    <property type="entry name" value="ELONGATNFCT"/>
</dbReference>
<dbReference type="SUPFAM" id="SSF52540">
    <property type="entry name" value="P-loop containing nucleoside triphosphate hydrolases"/>
    <property type="match status" value="1"/>
</dbReference>
<dbReference type="GO" id="GO:0043022">
    <property type="term" value="F:ribosome binding"/>
    <property type="evidence" value="ECO:0007669"/>
    <property type="project" value="TreeGrafter"/>
</dbReference>
<dbReference type="EMBL" id="BARU01019153">
    <property type="protein sequence ID" value="GAH49443.1"/>
    <property type="molecule type" value="Genomic_DNA"/>
</dbReference>
<evidence type="ECO:0000313" key="2">
    <source>
        <dbReference type="EMBL" id="GAH49443.1"/>
    </source>
</evidence>
<dbReference type="GO" id="GO:0045727">
    <property type="term" value="P:positive regulation of translation"/>
    <property type="evidence" value="ECO:0007669"/>
    <property type="project" value="TreeGrafter"/>
</dbReference>
<feature type="domain" description="Tr-type G" evidence="1">
    <location>
        <begin position="3"/>
        <end position="59"/>
    </location>
</feature>
<gene>
    <name evidence="2" type="ORF">S03H2_31575</name>
</gene>
<dbReference type="InterPro" id="IPR000795">
    <property type="entry name" value="T_Tr_GTP-bd_dom"/>
</dbReference>
<dbReference type="PANTHER" id="PTHR43512">
    <property type="entry name" value="TRANSLATION FACTOR GUF1-RELATED"/>
    <property type="match status" value="1"/>
</dbReference>
<dbReference type="InterPro" id="IPR006297">
    <property type="entry name" value="EF-4"/>
</dbReference>
<dbReference type="Pfam" id="PF00009">
    <property type="entry name" value="GTP_EFTU"/>
    <property type="match status" value="1"/>
</dbReference>
<protein>
    <recommendedName>
        <fullName evidence="1">Tr-type G domain-containing protein</fullName>
    </recommendedName>
</protein>
<dbReference type="AlphaFoldDB" id="X1HVW7"/>
<organism evidence="2">
    <name type="scientific">marine sediment metagenome</name>
    <dbReference type="NCBI Taxonomy" id="412755"/>
    <lineage>
        <taxon>unclassified sequences</taxon>
        <taxon>metagenomes</taxon>
        <taxon>ecological metagenomes</taxon>
    </lineage>
</organism>
<proteinExistence type="predicted"/>
<sequence>MSQNIRNFVIISHIDHGKSTLADRFLEITKTVNPRKMRPQYLDRMALERERGITIKMQP</sequence>
<dbReference type="GO" id="GO:0005525">
    <property type="term" value="F:GTP binding"/>
    <property type="evidence" value="ECO:0007669"/>
    <property type="project" value="InterPro"/>
</dbReference>
<accession>X1HVW7</accession>
<dbReference type="GO" id="GO:0003924">
    <property type="term" value="F:GTPase activity"/>
    <property type="evidence" value="ECO:0007669"/>
    <property type="project" value="InterPro"/>
</dbReference>
<name>X1HVW7_9ZZZZ</name>
<reference evidence="2" key="1">
    <citation type="journal article" date="2014" name="Front. Microbiol.">
        <title>High frequency of phylogenetically diverse reductive dehalogenase-homologous genes in deep subseafloor sedimentary metagenomes.</title>
        <authorList>
            <person name="Kawai M."/>
            <person name="Futagami T."/>
            <person name="Toyoda A."/>
            <person name="Takaki Y."/>
            <person name="Nishi S."/>
            <person name="Hori S."/>
            <person name="Arai W."/>
            <person name="Tsubouchi T."/>
            <person name="Morono Y."/>
            <person name="Uchiyama I."/>
            <person name="Ito T."/>
            <person name="Fujiyama A."/>
            <person name="Inagaki F."/>
            <person name="Takami H."/>
        </authorList>
    </citation>
    <scope>NUCLEOTIDE SEQUENCE</scope>
    <source>
        <strain evidence="2">Expedition CK06-06</strain>
    </source>
</reference>